<evidence type="ECO:0000259" key="5">
    <source>
        <dbReference type="PROSITE" id="PS50835"/>
    </source>
</evidence>
<feature type="signal peptide" evidence="4">
    <location>
        <begin position="1"/>
        <end position="21"/>
    </location>
</feature>
<dbReference type="AlphaFoldDB" id="A0A8C6IMZ0"/>
<evidence type="ECO:0000313" key="6">
    <source>
        <dbReference type="Ensembl" id="ENSMSIP00000037966.1"/>
    </source>
</evidence>
<reference evidence="6" key="1">
    <citation type="submission" date="2025-08" db="UniProtKB">
        <authorList>
            <consortium name="Ensembl"/>
        </authorList>
    </citation>
    <scope>IDENTIFICATION</scope>
</reference>
<dbReference type="InterPro" id="IPR013783">
    <property type="entry name" value="Ig-like_fold"/>
</dbReference>
<accession>A0A8C6IMZ0</accession>
<protein>
    <submittedName>
        <fullName evidence="6">Leukocyte-associated Ig-like receptor 1</fullName>
    </submittedName>
</protein>
<evidence type="ECO:0000256" key="3">
    <source>
        <dbReference type="SAM" id="Phobius"/>
    </source>
</evidence>
<keyword evidence="3" id="KW-0812">Transmembrane</keyword>
<dbReference type="PANTHER" id="PTHR11738">
    <property type="entry name" value="MHC CLASS I NK CELL RECEPTOR"/>
    <property type="match status" value="1"/>
</dbReference>
<evidence type="ECO:0000256" key="1">
    <source>
        <dbReference type="ARBA" id="ARBA00023157"/>
    </source>
</evidence>
<dbReference type="GO" id="GO:0002764">
    <property type="term" value="P:immune response-regulating signaling pathway"/>
    <property type="evidence" value="ECO:0007669"/>
    <property type="project" value="TreeGrafter"/>
</dbReference>
<keyword evidence="4" id="KW-0732">Signal</keyword>
<keyword evidence="2" id="KW-0393">Immunoglobulin domain</keyword>
<reference evidence="6" key="2">
    <citation type="submission" date="2025-09" db="UniProtKB">
        <authorList>
            <consortium name="Ensembl"/>
        </authorList>
    </citation>
    <scope>IDENTIFICATION</scope>
</reference>
<sequence length="263" mass="29870">MSLHPVILLVLVLCLGWKINTQEGSLPDITIFPNSSLMISQGSFVTVVCSYSDKHDLYNMVRLEKDGSTFMEKSTEPYKTEDKFEIGPVNETITGHYSCIYSKGITWSERSKTLELKVIKENVIQTPAPGPTSDTSWLKTYSIYIFTVVSVIFLLCLSTLLFCFLRHRQKKQGLPNNKRQQQRPEERLNLDTNGLKMTPDIVADDRLPEDRWTETWTPVAGDLQEVTYIQLDHHSLTQRAVGAVTSQSTDMAESSTYAAIIRR</sequence>
<feature type="chain" id="PRO_5034785298" evidence="4">
    <location>
        <begin position="22"/>
        <end position="263"/>
    </location>
</feature>
<keyword evidence="3" id="KW-1133">Transmembrane helix</keyword>
<dbReference type="SUPFAM" id="SSF48726">
    <property type="entry name" value="Immunoglobulin"/>
    <property type="match status" value="1"/>
</dbReference>
<dbReference type="PANTHER" id="PTHR11738:SF129">
    <property type="entry name" value="LEUKOCYTE-ASSOCIATED IMMUNOGLOBULIN-LIKE RECEPTOR 1"/>
    <property type="match status" value="1"/>
</dbReference>
<proteinExistence type="predicted"/>
<dbReference type="Ensembl" id="ENSMSIT00000047918.1">
    <property type="protein sequence ID" value="ENSMSIP00000037966.1"/>
    <property type="gene ID" value="ENSMSIG00000031630.1"/>
</dbReference>
<feature type="domain" description="Ig-like" evidence="5">
    <location>
        <begin position="27"/>
        <end position="115"/>
    </location>
</feature>
<dbReference type="GeneTree" id="ENSGT00940000162693"/>
<keyword evidence="7" id="KW-1185">Reference proteome</keyword>
<name>A0A8C6IMZ0_MUSSI</name>
<dbReference type="Pfam" id="PF13895">
    <property type="entry name" value="Ig_2"/>
    <property type="match status" value="1"/>
</dbReference>
<dbReference type="Proteomes" id="UP000694415">
    <property type="component" value="Unplaced"/>
</dbReference>
<dbReference type="InterPro" id="IPR007110">
    <property type="entry name" value="Ig-like_dom"/>
</dbReference>
<dbReference type="PROSITE" id="PS50835">
    <property type="entry name" value="IG_LIKE"/>
    <property type="match status" value="1"/>
</dbReference>
<dbReference type="InterPro" id="IPR050412">
    <property type="entry name" value="Ig-like_Receptors_ImmuneReg"/>
</dbReference>
<organism evidence="6 7">
    <name type="scientific">Mus spicilegus</name>
    <name type="common">Mound-building mouse</name>
    <dbReference type="NCBI Taxonomy" id="10103"/>
    <lineage>
        <taxon>Eukaryota</taxon>
        <taxon>Metazoa</taxon>
        <taxon>Chordata</taxon>
        <taxon>Craniata</taxon>
        <taxon>Vertebrata</taxon>
        <taxon>Euteleostomi</taxon>
        <taxon>Mammalia</taxon>
        <taxon>Eutheria</taxon>
        <taxon>Euarchontoglires</taxon>
        <taxon>Glires</taxon>
        <taxon>Rodentia</taxon>
        <taxon>Myomorpha</taxon>
        <taxon>Muroidea</taxon>
        <taxon>Muridae</taxon>
        <taxon>Murinae</taxon>
        <taxon>Mus</taxon>
        <taxon>Mus</taxon>
    </lineage>
</organism>
<dbReference type="InterPro" id="IPR036179">
    <property type="entry name" value="Ig-like_dom_sf"/>
</dbReference>
<dbReference type="GO" id="GO:0005886">
    <property type="term" value="C:plasma membrane"/>
    <property type="evidence" value="ECO:0007669"/>
    <property type="project" value="TreeGrafter"/>
</dbReference>
<evidence type="ECO:0000256" key="2">
    <source>
        <dbReference type="ARBA" id="ARBA00023319"/>
    </source>
</evidence>
<dbReference type="Gene3D" id="2.60.40.10">
    <property type="entry name" value="Immunoglobulins"/>
    <property type="match status" value="1"/>
</dbReference>
<evidence type="ECO:0000313" key="7">
    <source>
        <dbReference type="Proteomes" id="UP000694415"/>
    </source>
</evidence>
<feature type="transmembrane region" description="Helical" evidence="3">
    <location>
        <begin position="141"/>
        <end position="165"/>
    </location>
</feature>
<evidence type="ECO:0000256" key="4">
    <source>
        <dbReference type="SAM" id="SignalP"/>
    </source>
</evidence>
<keyword evidence="1" id="KW-1015">Disulfide bond</keyword>
<keyword evidence="3" id="KW-0472">Membrane</keyword>